<keyword evidence="2" id="KW-1185">Reference proteome</keyword>
<dbReference type="Gene3D" id="2.170.15.10">
    <property type="entry name" value="Proaerolysin, chain A, domain 3"/>
    <property type="match status" value="1"/>
</dbReference>
<evidence type="ECO:0000313" key="2">
    <source>
        <dbReference type="Proteomes" id="UP000308671"/>
    </source>
</evidence>
<evidence type="ECO:0000313" key="1">
    <source>
        <dbReference type="EMBL" id="THV48391.1"/>
    </source>
</evidence>
<proteinExistence type="predicted"/>
<dbReference type="SUPFAM" id="SSF56973">
    <property type="entry name" value="Aerolisin/ETX pore-forming domain"/>
    <property type="match status" value="1"/>
</dbReference>
<dbReference type="PANTHER" id="PTHR48219:SF2">
    <property type="entry name" value="VACUOLAR PROTEIN SORTING-ASSOCIATED PROTEIN 62"/>
    <property type="match status" value="1"/>
</dbReference>
<comment type="caution">
    <text evidence="1">The sequence shown here is derived from an EMBL/GenBank/DDBJ whole genome shotgun (WGS) entry which is preliminary data.</text>
</comment>
<sequence>MPNQTRDYGDLRVTMTADYHWAWDNNKYGTHRGCTFWNPTPQGDMRTLGTVCVGKQNYWARNWRGTILFGPNPNSTSANPAVKRPTDYTRLWWENNDHSWHMGSVWRPIAPAGYVALGDLMVNSNDKPSLDYLWCLRADLVKPAIYYPSDIWNDRGSGRSADISIWAVIPEAMGINGNAKIPLFADTFIHSNTYSPPHTGLAFVPVLDLGNEFQDFDQSIPSFSKTSIPSTGKTYAVVEQAAVTLPMRCFFWSEDPRIIAQIEKPFISISKAIAWYVEGVYENGGSGSFTREQRIKSGISTTQSETMEHQVGISITASHGFKLAEMSVTLNYQFTHTQSTSFTEFTETEITQRFEVPPKTCTVLFSKHVYMKGTMNNGGTILSEIEAVANEDVHLGGCNL</sequence>
<gene>
    <name evidence="1" type="ORF">BGAL_0251g00010</name>
</gene>
<accession>A0A4S8QVE4</accession>
<dbReference type="PANTHER" id="PTHR48219">
    <property type="entry name" value="VACUOLAR PROTEIN SORTING-ASSOCIATED PROTEIN 62-RELATED"/>
    <property type="match status" value="1"/>
</dbReference>
<organism evidence="1 2">
    <name type="scientific">Botrytis galanthina</name>
    <dbReference type="NCBI Taxonomy" id="278940"/>
    <lineage>
        <taxon>Eukaryota</taxon>
        <taxon>Fungi</taxon>
        <taxon>Dikarya</taxon>
        <taxon>Ascomycota</taxon>
        <taxon>Pezizomycotina</taxon>
        <taxon>Leotiomycetes</taxon>
        <taxon>Helotiales</taxon>
        <taxon>Sclerotiniaceae</taxon>
        <taxon>Botrytis</taxon>
    </lineage>
</organism>
<dbReference type="OrthoDB" id="428159at2759"/>
<dbReference type="Proteomes" id="UP000308671">
    <property type="component" value="Unassembled WGS sequence"/>
</dbReference>
<reference evidence="1 2" key="1">
    <citation type="submission" date="2017-12" db="EMBL/GenBank/DDBJ databases">
        <title>Comparative genomics of Botrytis spp.</title>
        <authorList>
            <person name="Valero-Jimenez C.A."/>
            <person name="Tapia P."/>
            <person name="Veloso J."/>
            <person name="Silva-Moreno E."/>
            <person name="Staats M."/>
            <person name="Valdes J.H."/>
            <person name="Van Kan J.A.L."/>
        </authorList>
    </citation>
    <scope>NUCLEOTIDE SEQUENCE [LARGE SCALE GENOMIC DNA]</scope>
    <source>
        <strain evidence="1 2">MUCL435</strain>
    </source>
</reference>
<name>A0A4S8QVE4_9HELO</name>
<protein>
    <submittedName>
        <fullName evidence="1">Uncharacterized protein</fullName>
    </submittedName>
</protein>
<dbReference type="InterPro" id="IPR009291">
    <property type="entry name" value="Vps62"/>
</dbReference>
<dbReference type="AlphaFoldDB" id="A0A4S8QVE4"/>
<dbReference type="Pfam" id="PF06101">
    <property type="entry name" value="Vps62"/>
    <property type="match status" value="1"/>
</dbReference>
<dbReference type="EMBL" id="PQXL01000251">
    <property type="protein sequence ID" value="THV48391.1"/>
    <property type="molecule type" value="Genomic_DNA"/>
</dbReference>